<comment type="similarity">
    <text evidence="1">Belongs to the UPF0177 family.</text>
</comment>
<feature type="transmembrane region" description="Helical" evidence="2">
    <location>
        <begin position="266"/>
        <end position="287"/>
    </location>
</feature>
<keyword evidence="2" id="KW-0472">Membrane</keyword>
<feature type="transmembrane region" description="Helical" evidence="2">
    <location>
        <begin position="21"/>
        <end position="44"/>
    </location>
</feature>
<organism evidence="4 5">
    <name type="scientific">Streptococcus criceti HS-6</name>
    <dbReference type="NCBI Taxonomy" id="873449"/>
    <lineage>
        <taxon>Bacteria</taxon>
        <taxon>Bacillati</taxon>
        <taxon>Bacillota</taxon>
        <taxon>Bacilli</taxon>
        <taxon>Lactobacillales</taxon>
        <taxon>Streptococcaceae</taxon>
        <taxon>Streptococcus</taxon>
    </lineage>
</organism>
<evidence type="ECO:0000256" key="2">
    <source>
        <dbReference type="SAM" id="Phobius"/>
    </source>
</evidence>
<dbReference type="OrthoDB" id="324900at2"/>
<feature type="transmembrane region" description="Helical" evidence="2">
    <location>
        <begin position="64"/>
        <end position="83"/>
    </location>
</feature>
<protein>
    <submittedName>
        <fullName evidence="4">CAAX amino terminal protease family protein</fullName>
    </submittedName>
</protein>
<feature type="transmembrane region" description="Helical" evidence="2">
    <location>
        <begin position="133"/>
        <end position="152"/>
    </location>
</feature>
<evidence type="ECO:0000259" key="3">
    <source>
        <dbReference type="Pfam" id="PF02517"/>
    </source>
</evidence>
<keyword evidence="5" id="KW-1185">Reference proteome</keyword>
<accession>G5JMJ3</accession>
<dbReference type="PANTHER" id="PTHR39430">
    <property type="entry name" value="MEMBRANE-ASSOCIATED PROTEASE-RELATED"/>
    <property type="match status" value="1"/>
</dbReference>
<feature type="domain" description="CAAX prenyl protease 2/Lysostaphin resistance protein A-like" evidence="3">
    <location>
        <begin position="139"/>
        <end position="231"/>
    </location>
</feature>
<dbReference type="eggNOG" id="COG1266">
    <property type="taxonomic scope" value="Bacteria"/>
</dbReference>
<proteinExistence type="inferred from homology"/>
<name>G5JMJ3_STRCG</name>
<keyword evidence="2" id="KW-1133">Transmembrane helix</keyword>
<feature type="transmembrane region" description="Helical" evidence="2">
    <location>
        <begin position="173"/>
        <end position="189"/>
    </location>
</feature>
<dbReference type="GO" id="GO:0080120">
    <property type="term" value="P:CAAX-box protein maturation"/>
    <property type="evidence" value="ECO:0007669"/>
    <property type="project" value="UniProtKB-ARBA"/>
</dbReference>
<dbReference type="AlphaFoldDB" id="G5JMJ3"/>
<dbReference type="Pfam" id="PF02517">
    <property type="entry name" value="Rce1-like"/>
    <property type="match status" value="1"/>
</dbReference>
<evidence type="ECO:0000313" key="5">
    <source>
        <dbReference type="Proteomes" id="UP000004322"/>
    </source>
</evidence>
<comment type="caution">
    <text evidence="4">The sequence shown here is derived from an EMBL/GenBank/DDBJ whole genome shotgun (WGS) entry which is preliminary data.</text>
</comment>
<dbReference type="RefSeq" id="WP_004229698.1">
    <property type="nucleotide sequence ID" value="NZ_AEUV02000002.1"/>
</dbReference>
<feature type="transmembrane region" description="Helical" evidence="2">
    <location>
        <begin position="195"/>
        <end position="214"/>
    </location>
</feature>
<dbReference type="PANTHER" id="PTHR39430:SF1">
    <property type="entry name" value="PROTEASE"/>
    <property type="match status" value="1"/>
</dbReference>
<evidence type="ECO:0000313" key="4">
    <source>
        <dbReference type="EMBL" id="EHI75364.1"/>
    </source>
</evidence>
<keyword evidence="2" id="KW-0812">Transmembrane</keyword>
<dbReference type="GO" id="GO:0004175">
    <property type="term" value="F:endopeptidase activity"/>
    <property type="evidence" value="ECO:0007669"/>
    <property type="project" value="UniProtKB-ARBA"/>
</dbReference>
<sequence length="297" mass="32635">MKPNLFTETAKGRVTKYIAAAVPLAVLLFAAGQFLGIGIMEGIVKILSLFGLPAHWADIRTLTFLTYDIGVFIVFFSWVKWVEKRPISSMGLFKNRVGSELLKGWLWGGVMFTVIILLLGFLGIAQLDKINLTFPNFVFLIIFMLVWQIQSAGEELMTRGWLLPVLASHHRKVTAVSIVSLLFAVLHLLSPHITLISLLNASLFGLMMCLYVIGKGDLWGAFGLHAAWNCFQGSVFGVQVSGLSLVSSAIFKFKLTGPAYLTGGQFGIEGSLLTLLIYASVCLFLYLKIREEAAVAP</sequence>
<evidence type="ECO:0000256" key="1">
    <source>
        <dbReference type="ARBA" id="ARBA00009067"/>
    </source>
</evidence>
<gene>
    <name evidence="4" type="ORF">STRCR_1255</name>
</gene>
<dbReference type="STRING" id="873449.STRCR_1255"/>
<dbReference type="InterPro" id="IPR003675">
    <property type="entry name" value="Rce1/LyrA-like_dom"/>
</dbReference>
<reference evidence="4" key="1">
    <citation type="submission" date="2011-07" db="EMBL/GenBank/DDBJ databases">
        <authorList>
            <person name="Stanhope M.J."/>
            <person name="Durkin A.S."/>
            <person name="Hostetler J."/>
            <person name="Kim M."/>
            <person name="Radune D."/>
            <person name="Singh I."/>
            <person name="Town C.D."/>
        </authorList>
    </citation>
    <scope>NUCLEOTIDE SEQUENCE [LARGE SCALE GENOMIC DNA]</scope>
    <source>
        <strain evidence="4">HS-6</strain>
    </source>
</reference>
<dbReference type="Proteomes" id="UP000004322">
    <property type="component" value="Unassembled WGS sequence"/>
</dbReference>
<keyword evidence="4" id="KW-0645">Protease</keyword>
<dbReference type="EMBL" id="AEUV02000002">
    <property type="protein sequence ID" value="EHI75364.1"/>
    <property type="molecule type" value="Genomic_DNA"/>
</dbReference>
<dbReference type="GO" id="GO:0006508">
    <property type="term" value="P:proteolysis"/>
    <property type="evidence" value="ECO:0007669"/>
    <property type="project" value="UniProtKB-KW"/>
</dbReference>
<keyword evidence="4" id="KW-0378">Hydrolase</keyword>
<feature type="transmembrane region" description="Helical" evidence="2">
    <location>
        <begin position="226"/>
        <end position="246"/>
    </location>
</feature>
<feature type="transmembrane region" description="Helical" evidence="2">
    <location>
        <begin position="104"/>
        <end position="127"/>
    </location>
</feature>